<dbReference type="KEGG" id="kso:CKSOR_00292"/>
<dbReference type="EC" id="3.1.-.-" evidence="4"/>
<feature type="binding site" evidence="3">
    <location>
        <position position="6"/>
    </location>
    <ligand>
        <name>a divalent metal cation</name>
        <dbReference type="ChEBI" id="CHEBI:60240"/>
        <label>1</label>
    </ligand>
</feature>
<dbReference type="InterPro" id="IPR018228">
    <property type="entry name" value="DNase_TatD-rel_CS"/>
</dbReference>
<feature type="binding site" evidence="3">
    <location>
        <position position="94"/>
    </location>
    <ligand>
        <name>a divalent metal cation</name>
        <dbReference type="ChEBI" id="CHEBI:60240"/>
        <label>1</label>
    </ligand>
</feature>
<dbReference type="AlphaFoldDB" id="A0A3Q8ETM7"/>
<evidence type="ECO:0000313" key="5">
    <source>
        <dbReference type="Proteomes" id="UP000266796"/>
    </source>
</evidence>
<proteinExistence type="inferred from homology"/>
<dbReference type="GO" id="GO:0046872">
    <property type="term" value="F:metal ion binding"/>
    <property type="evidence" value="ECO:0007669"/>
    <property type="project" value="UniProtKB-KW"/>
</dbReference>
<evidence type="ECO:0000256" key="3">
    <source>
        <dbReference type="PIRSR" id="PIRSR005902-1"/>
    </source>
</evidence>
<feature type="binding site" evidence="3">
    <location>
        <position position="205"/>
    </location>
    <ligand>
        <name>a divalent metal cation</name>
        <dbReference type="ChEBI" id="CHEBI:60240"/>
        <label>1</label>
    </ligand>
</feature>
<organism evidence="4 5">
    <name type="scientific">Candidatus Kinetoplastidibacterium kentomonadis</name>
    <dbReference type="NCBI Taxonomy" id="1576550"/>
    <lineage>
        <taxon>Bacteria</taxon>
        <taxon>Pseudomonadati</taxon>
        <taxon>Pseudomonadota</taxon>
        <taxon>Betaproteobacteria</taxon>
        <taxon>Candidatus Kinetoplastidibacterium</taxon>
    </lineage>
</organism>
<feature type="binding site" evidence="3">
    <location>
        <position position="8"/>
    </location>
    <ligand>
        <name>a divalent metal cation</name>
        <dbReference type="ChEBI" id="CHEBI:60240"/>
        <label>1</label>
    </ligand>
</feature>
<comment type="similarity">
    <text evidence="1">Belongs to the metallo-dependent hydrolases superfamily. TatD-type hydrolase family.</text>
</comment>
<protein>
    <submittedName>
        <fullName evidence="4">Putative metal-dependent hydrolase YjjV</fullName>
        <ecNumber evidence="4">3.1.-.-</ecNumber>
    </submittedName>
</protein>
<evidence type="ECO:0000313" key="4">
    <source>
        <dbReference type="EMBL" id="AWD32413.1"/>
    </source>
</evidence>
<name>A0A3Q8ETM7_9PROT</name>
<dbReference type="Gene3D" id="3.20.20.140">
    <property type="entry name" value="Metal-dependent hydrolases"/>
    <property type="match status" value="1"/>
</dbReference>
<feature type="binding site" evidence="3">
    <location>
        <position position="131"/>
    </location>
    <ligand>
        <name>a divalent metal cation</name>
        <dbReference type="ChEBI" id="CHEBI:60240"/>
        <label>2</label>
    </ligand>
</feature>
<feature type="binding site" evidence="3">
    <location>
        <position position="155"/>
    </location>
    <ligand>
        <name>a divalent metal cation</name>
        <dbReference type="ChEBI" id="CHEBI:60240"/>
        <label>2</label>
    </ligand>
</feature>
<dbReference type="InterPro" id="IPR032466">
    <property type="entry name" value="Metal_Hydrolase"/>
</dbReference>
<keyword evidence="5" id="KW-1185">Reference proteome</keyword>
<keyword evidence="3" id="KW-0479">Metal-binding</keyword>
<accession>A0A3Q8ETM7</accession>
<dbReference type="EMBL" id="CP025628">
    <property type="protein sequence ID" value="AWD32413.1"/>
    <property type="molecule type" value="Genomic_DNA"/>
</dbReference>
<dbReference type="OrthoDB" id="9810005at2"/>
<dbReference type="RefSeq" id="WP_108673826.1">
    <property type="nucleotide sequence ID" value="NZ_CP025628.1"/>
</dbReference>
<dbReference type="SUPFAM" id="SSF51556">
    <property type="entry name" value="Metallo-dependent hydrolases"/>
    <property type="match status" value="1"/>
</dbReference>
<dbReference type="PIRSF" id="PIRSF005902">
    <property type="entry name" value="DNase_TatD"/>
    <property type="match status" value="1"/>
</dbReference>
<sequence>MFIDSHCHLDFFKKQELSKIISDNILHNVGHIVIPTINFTNFNKVINIAKYYNYSYTIGIHPLFINQYKTFNFLKFKNFLVNHKDDNHFVGIGEIGLDFSKKNNVDINLQEYIFLEQIKVAKNLNFPLIIHAVKSYDRVLKYLRKINFSHGGIIHSFHGSYQQAMNFIQLGFFLGVSGTITYKNANKIKTNISLIDNKYLVLETDSPFIPPSWLFNQKNEPKEIVNIAKALSNIKNITLCEIEKTTTFNILKALPRLSKLI</sequence>
<evidence type="ECO:0000256" key="1">
    <source>
        <dbReference type="ARBA" id="ARBA00009275"/>
    </source>
</evidence>
<keyword evidence="2 4" id="KW-0378">Hydrolase</keyword>
<dbReference type="GO" id="GO:0016788">
    <property type="term" value="F:hydrolase activity, acting on ester bonds"/>
    <property type="evidence" value="ECO:0007669"/>
    <property type="project" value="InterPro"/>
</dbReference>
<evidence type="ECO:0000256" key="2">
    <source>
        <dbReference type="ARBA" id="ARBA00022801"/>
    </source>
</evidence>
<dbReference type="CDD" id="cd01310">
    <property type="entry name" value="TatD_DNAse"/>
    <property type="match status" value="1"/>
</dbReference>
<dbReference type="PANTHER" id="PTHR46124:SF2">
    <property type="entry name" value="D-AMINOACYL-TRNA DEACYLASE"/>
    <property type="match status" value="1"/>
</dbReference>
<dbReference type="PROSITE" id="PS01137">
    <property type="entry name" value="TATD_1"/>
    <property type="match status" value="1"/>
</dbReference>
<dbReference type="InterPro" id="IPR001130">
    <property type="entry name" value="TatD-like"/>
</dbReference>
<gene>
    <name evidence="4" type="primary">yjjV</name>
    <name evidence="4" type="ORF">CKSOR_00292</name>
</gene>
<dbReference type="Proteomes" id="UP000266796">
    <property type="component" value="Chromosome"/>
</dbReference>
<reference evidence="4 5" key="1">
    <citation type="journal article" date="2018" name="Parasitology">
        <title>The reduced genome of Candidatus Kinetoplastibacterium sorsogonicusi, the endosymbiont of Kentomonas sorsogonicus (Trypanosomatidae): loss of the haem-synthesis pathway.</title>
        <authorList>
            <person name="Silva F.M."/>
            <person name="Kostygov A.Y."/>
            <person name="Spodareva V.V."/>
            <person name="Butenko A."/>
            <person name="Tossou R."/>
            <person name="Lukes J."/>
            <person name="Yurchenko V."/>
            <person name="Alves J.M.P."/>
        </authorList>
    </citation>
    <scope>NUCLEOTIDE SEQUENCE [LARGE SCALE GENOMIC DNA]</scope>
    <source>
        <strain evidence="4 5">MF-08</strain>
    </source>
</reference>
<dbReference type="PANTHER" id="PTHR46124">
    <property type="entry name" value="D-AMINOACYL-TRNA DEACYLASE"/>
    <property type="match status" value="1"/>
</dbReference>
<dbReference type="Pfam" id="PF01026">
    <property type="entry name" value="TatD_DNase"/>
    <property type="match status" value="1"/>
</dbReference>